<evidence type="ECO:0000313" key="2">
    <source>
        <dbReference type="EnsemblMetazoa" id="CLYHEMP008545.1"/>
    </source>
</evidence>
<sequence length="253" mass="29818">MDNCWRENKNQFLLAFFAFLVLKRIVKKVRLSYLLVGHTHEDIDSTFSNISTTLNKKDVFTIDHLLQTIKESFQKQNTSVSLLKYVFNYRDWFMPNIRTPSHHTEPHAYKFELVNEEVDLSFKRFAMDPEWTQLKPALLSHLPTGPIPLVRFSWRKQLPVDEIEEKIQSCSVKLPHQSMIWWGNFTDNLRKEQMKWSEASAATLISDGGCFLSYLKPHADVVPFSKMSEDDARRNEHIDMLMEKSQRTPRVRI</sequence>
<dbReference type="Proteomes" id="UP000594262">
    <property type="component" value="Unplaced"/>
</dbReference>
<evidence type="ECO:0000313" key="3">
    <source>
        <dbReference type="Proteomes" id="UP000594262"/>
    </source>
</evidence>
<name>A0A7M5UBP6_9CNID</name>
<dbReference type="InterPro" id="IPR057191">
    <property type="entry name" value="DUF7869"/>
</dbReference>
<feature type="domain" description="DUF7869" evidence="1">
    <location>
        <begin position="1"/>
        <end position="127"/>
    </location>
</feature>
<dbReference type="EnsemblMetazoa" id="CLYHEMT008545.1">
    <property type="protein sequence ID" value="CLYHEMP008545.1"/>
    <property type="gene ID" value="CLYHEMG008545"/>
</dbReference>
<dbReference type="OrthoDB" id="410478at2759"/>
<dbReference type="AlphaFoldDB" id="A0A7M5UBP6"/>
<evidence type="ECO:0000259" key="1">
    <source>
        <dbReference type="Pfam" id="PF25273"/>
    </source>
</evidence>
<keyword evidence="3" id="KW-1185">Reference proteome</keyword>
<dbReference type="PANTHER" id="PTHR33153">
    <property type="entry name" value="MYND-TYPE DOMAIN-CONTAINING PROTEIN"/>
    <property type="match status" value="1"/>
</dbReference>
<protein>
    <recommendedName>
        <fullName evidence="1">DUF7869 domain-containing protein</fullName>
    </recommendedName>
</protein>
<proteinExistence type="predicted"/>
<organism evidence="2 3">
    <name type="scientific">Clytia hemisphaerica</name>
    <dbReference type="NCBI Taxonomy" id="252671"/>
    <lineage>
        <taxon>Eukaryota</taxon>
        <taxon>Metazoa</taxon>
        <taxon>Cnidaria</taxon>
        <taxon>Hydrozoa</taxon>
        <taxon>Hydroidolina</taxon>
        <taxon>Leptothecata</taxon>
        <taxon>Obeliida</taxon>
        <taxon>Clytiidae</taxon>
        <taxon>Clytia</taxon>
    </lineage>
</organism>
<reference evidence="2" key="1">
    <citation type="submission" date="2021-01" db="UniProtKB">
        <authorList>
            <consortium name="EnsemblMetazoa"/>
        </authorList>
    </citation>
    <scope>IDENTIFICATION</scope>
</reference>
<accession>A0A7M5UBP6</accession>
<dbReference type="PANTHER" id="PTHR33153:SF3">
    <property type="entry name" value="TRAFFICKING PROTEIN PARTICLE COMPLEX SUBUNIT 11 DOMAIN-CONTAINING PROTEIN"/>
    <property type="match status" value="1"/>
</dbReference>
<dbReference type="Pfam" id="PF25273">
    <property type="entry name" value="DUF7869"/>
    <property type="match status" value="1"/>
</dbReference>